<dbReference type="AlphaFoldDB" id="A0AAD5PR77"/>
<dbReference type="InterPro" id="IPR036188">
    <property type="entry name" value="FAD/NAD-bd_sf"/>
</dbReference>
<accession>A0AAD5PR77</accession>
<dbReference type="Gene3D" id="3.50.50.60">
    <property type="entry name" value="FAD/NAD(P)-binding domain"/>
    <property type="match status" value="1"/>
</dbReference>
<dbReference type="InterPro" id="IPR006076">
    <property type="entry name" value="FAD-dep_OxRdtase"/>
</dbReference>
<comment type="caution">
    <text evidence="5">The sequence shown here is derived from an EMBL/GenBank/DDBJ whole genome shotgun (WGS) entry which is preliminary data.</text>
</comment>
<sequence>MFNRAVTTAQLKPWLKFNHILKNVTFSVRSFCNSCPRYSKKDEEPVKPSVPVPKDFQAELDHETYCPPLAQPIKPHVHPIKKSFDWLGITGRNDPKTHTNLYFPRHCDIIIIGGGIMGCSIAYWLKQRGHDNGLRVVVVEQDPSYTRASTVLSVGGLRQQFSLPENIQMSLYGAEFLRKSKKLLSGEGLEGPDVQFHPFGYLFLATEKGADQLIANHKLQTSLGAKIQLLSANKLKQKFPWINTDGIELASFGLENEGWFDPWSLLNGFRNKALEMGVEFVKAETVGFETQEMLAPDQPGVGDSGYMQKLKRVHVRLEDGDIRTIDFSICVMAAGAQSGKVSKLAGIGLGTGLLRNALPVEPRKRYVYCFHAPEGPGLDCPLTVDTTGSYFRREGLGGHYVAGKSPIANEEPGVANLDVDYTFFDQQVWPDVALRVPGFENIKLKSAWSGYYDYNTFDQNGIIGIHPYHTNFLFATGFSGHGLQQAPAVGRAVMELILDGEFLTIDLSRFGFERVIANQPVFEQNIV</sequence>
<keyword evidence="6" id="KW-1185">Reference proteome</keyword>
<dbReference type="Gene3D" id="3.30.9.10">
    <property type="entry name" value="D-Amino Acid Oxidase, subunit A, domain 2"/>
    <property type="match status" value="1"/>
</dbReference>
<protein>
    <recommendedName>
        <fullName evidence="2">FAD-dependent oxidoreductase domain-containing protein 1</fullName>
    </recommendedName>
</protein>
<dbReference type="Pfam" id="PF01266">
    <property type="entry name" value="DAO"/>
    <property type="match status" value="1"/>
</dbReference>
<evidence type="ECO:0000259" key="4">
    <source>
        <dbReference type="Pfam" id="PF01266"/>
    </source>
</evidence>
<keyword evidence="1" id="KW-0560">Oxidoreductase</keyword>
<dbReference type="EMBL" id="WJBH02000006">
    <property type="protein sequence ID" value="KAI9556876.1"/>
    <property type="molecule type" value="Genomic_DNA"/>
</dbReference>
<evidence type="ECO:0000313" key="6">
    <source>
        <dbReference type="Proteomes" id="UP000820818"/>
    </source>
</evidence>
<dbReference type="GO" id="GO:0005739">
    <property type="term" value="C:mitochondrion"/>
    <property type="evidence" value="ECO:0007669"/>
    <property type="project" value="GOC"/>
</dbReference>
<organism evidence="5 6">
    <name type="scientific">Daphnia sinensis</name>
    <dbReference type="NCBI Taxonomy" id="1820382"/>
    <lineage>
        <taxon>Eukaryota</taxon>
        <taxon>Metazoa</taxon>
        <taxon>Ecdysozoa</taxon>
        <taxon>Arthropoda</taxon>
        <taxon>Crustacea</taxon>
        <taxon>Branchiopoda</taxon>
        <taxon>Diplostraca</taxon>
        <taxon>Cladocera</taxon>
        <taxon>Anomopoda</taxon>
        <taxon>Daphniidae</taxon>
        <taxon>Daphnia</taxon>
        <taxon>Daphnia similis group</taxon>
    </lineage>
</organism>
<dbReference type="SUPFAM" id="SSF51905">
    <property type="entry name" value="FAD/NAD(P)-binding domain"/>
    <property type="match status" value="1"/>
</dbReference>
<evidence type="ECO:0000256" key="3">
    <source>
        <dbReference type="ARBA" id="ARBA00046185"/>
    </source>
</evidence>
<evidence type="ECO:0000313" key="5">
    <source>
        <dbReference type="EMBL" id="KAI9556876.1"/>
    </source>
</evidence>
<dbReference type="GO" id="GO:0016491">
    <property type="term" value="F:oxidoreductase activity"/>
    <property type="evidence" value="ECO:0007669"/>
    <property type="project" value="UniProtKB-KW"/>
</dbReference>
<evidence type="ECO:0000256" key="1">
    <source>
        <dbReference type="ARBA" id="ARBA00023002"/>
    </source>
</evidence>
<proteinExistence type="predicted"/>
<evidence type="ECO:0000256" key="2">
    <source>
        <dbReference type="ARBA" id="ARBA00039785"/>
    </source>
</evidence>
<dbReference type="Proteomes" id="UP000820818">
    <property type="component" value="Linkage Group LG6"/>
</dbReference>
<dbReference type="GO" id="GO:0032981">
    <property type="term" value="P:mitochondrial respiratory chain complex I assembly"/>
    <property type="evidence" value="ECO:0007669"/>
    <property type="project" value="TreeGrafter"/>
</dbReference>
<reference evidence="5 6" key="1">
    <citation type="submission" date="2022-05" db="EMBL/GenBank/DDBJ databases">
        <title>A multi-omics perspective on studying reproductive biology in Daphnia sinensis.</title>
        <authorList>
            <person name="Jia J."/>
        </authorList>
    </citation>
    <scope>NUCLEOTIDE SEQUENCE [LARGE SCALE GENOMIC DNA]</scope>
    <source>
        <strain evidence="5 6">WSL</strain>
    </source>
</reference>
<dbReference type="PANTHER" id="PTHR13847">
    <property type="entry name" value="SARCOSINE DEHYDROGENASE-RELATED"/>
    <property type="match status" value="1"/>
</dbReference>
<name>A0AAD5PR77_9CRUS</name>
<gene>
    <name evidence="5" type="ORF">GHT06_016668</name>
</gene>
<feature type="domain" description="FAD dependent oxidoreductase" evidence="4">
    <location>
        <begin position="108"/>
        <end position="496"/>
    </location>
</feature>
<dbReference type="PANTHER" id="PTHR13847:SF287">
    <property type="entry name" value="FAD-DEPENDENT OXIDOREDUCTASE DOMAIN-CONTAINING PROTEIN 1"/>
    <property type="match status" value="1"/>
</dbReference>
<comment type="function">
    <text evidence="3">Required for the assembly of the mitochondrial membrane respiratory chain NADH dehydrogenase (Complex I). Involved in mid-late stages of complex I assembly.</text>
</comment>